<dbReference type="Proteomes" id="UP001164481">
    <property type="component" value="Chromosome"/>
</dbReference>
<dbReference type="RefSeq" id="WP_239610840.1">
    <property type="nucleotide sequence ID" value="NZ_CP069379.1"/>
</dbReference>
<dbReference type="Pfam" id="PF01406">
    <property type="entry name" value="tRNA-synt_1e"/>
    <property type="match status" value="1"/>
</dbReference>
<organism evidence="6 7">
    <name type="scientific">Mycoplasmopsis synoviae</name>
    <name type="common">Mycoplasma synoviae</name>
    <dbReference type="NCBI Taxonomy" id="2109"/>
    <lineage>
        <taxon>Bacteria</taxon>
        <taxon>Bacillati</taxon>
        <taxon>Mycoplasmatota</taxon>
        <taxon>Mycoplasmoidales</taxon>
        <taxon>Metamycoplasmataceae</taxon>
        <taxon>Mycoplasmopsis</taxon>
    </lineage>
</organism>
<dbReference type="PANTHER" id="PTHR10890">
    <property type="entry name" value="CYSTEINYL-TRNA SYNTHETASE"/>
    <property type="match status" value="1"/>
</dbReference>
<evidence type="ECO:0000256" key="2">
    <source>
        <dbReference type="ARBA" id="ARBA00022598"/>
    </source>
</evidence>
<dbReference type="InterPro" id="IPR032678">
    <property type="entry name" value="tRNA-synt_1_cat_dom"/>
</dbReference>
<dbReference type="Gene3D" id="3.40.50.620">
    <property type="entry name" value="HUPs"/>
    <property type="match status" value="1"/>
</dbReference>
<evidence type="ECO:0000259" key="5">
    <source>
        <dbReference type="Pfam" id="PF01406"/>
    </source>
</evidence>
<dbReference type="SUPFAM" id="SSF52374">
    <property type="entry name" value="Nucleotidylyl transferase"/>
    <property type="match status" value="1"/>
</dbReference>
<evidence type="ECO:0000256" key="1">
    <source>
        <dbReference type="ARBA" id="ARBA00011245"/>
    </source>
</evidence>
<gene>
    <name evidence="6" type="ORF">OIE46_01950</name>
</gene>
<keyword evidence="3" id="KW-0547">Nucleotide-binding</keyword>
<dbReference type="GO" id="GO:0006423">
    <property type="term" value="P:cysteinyl-tRNA aminoacylation"/>
    <property type="evidence" value="ECO:0007669"/>
    <property type="project" value="TreeGrafter"/>
</dbReference>
<dbReference type="PANTHER" id="PTHR10890:SF3">
    <property type="entry name" value="CYSTEINE--TRNA LIGASE, CYTOPLASMIC"/>
    <property type="match status" value="1"/>
</dbReference>
<accession>A0AAX3EZG6</accession>
<protein>
    <submittedName>
        <fullName evidence="6">Class I tRNA ligase family protein</fullName>
    </submittedName>
</protein>
<keyword evidence="2 6" id="KW-0436">Ligase</keyword>
<dbReference type="InterPro" id="IPR024909">
    <property type="entry name" value="Cys-tRNA/MSH_ligase"/>
</dbReference>
<dbReference type="AlphaFoldDB" id="A0AAX3EZG6"/>
<evidence type="ECO:0000256" key="4">
    <source>
        <dbReference type="ARBA" id="ARBA00022840"/>
    </source>
</evidence>
<reference evidence="6" key="1">
    <citation type="submission" date="2022-10" db="EMBL/GenBank/DDBJ databases">
        <authorList>
            <person name="Wei X."/>
        </authorList>
    </citation>
    <scope>NUCLEOTIDE SEQUENCE</scope>
    <source>
        <strain evidence="6">SD2</strain>
    </source>
</reference>
<comment type="subunit">
    <text evidence="1">Monomer.</text>
</comment>
<feature type="domain" description="tRNA synthetases class I catalytic" evidence="5">
    <location>
        <begin position="2"/>
        <end position="293"/>
    </location>
</feature>
<keyword evidence="4" id="KW-0067">ATP-binding</keyword>
<dbReference type="GO" id="GO:0005829">
    <property type="term" value="C:cytosol"/>
    <property type="evidence" value="ECO:0007669"/>
    <property type="project" value="TreeGrafter"/>
</dbReference>
<evidence type="ECO:0000313" key="6">
    <source>
        <dbReference type="EMBL" id="UZW64128.1"/>
    </source>
</evidence>
<evidence type="ECO:0000313" key="7">
    <source>
        <dbReference type="Proteomes" id="UP001164481"/>
    </source>
</evidence>
<proteinExistence type="predicted"/>
<name>A0AAX3EZG6_MYCSY</name>
<reference evidence="6" key="2">
    <citation type="submission" date="2022-11" db="EMBL/GenBank/DDBJ databases">
        <title>complete genomes of mycoplasma synoviae ZX313 strain and SD2 strain.</title>
        <authorList>
            <person name="Zhong Q."/>
        </authorList>
    </citation>
    <scope>NUCLEOTIDE SEQUENCE</scope>
    <source>
        <strain evidence="6">SD2</strain>
    </source>
</reference>
<dbReference type="GO" id="GO:0005524">
    <property type="term" value="F:ATP binding"/>
    <property type="evidence" value="ECO:0007669"/>
    <property type="project" value="UniProtKB-KW"/>
</dbReference>
<dbReference type="InterPro" id="IPR014729">
    <property type="entry name" value="Rossmann-like_a/b/a_fold"/>
</dbReference>
<sequence length="406" mass="47304">MLKIYVCGPTVYDELHIGNMRPILTFDLMLKAARYLKKDFIFIHNITDIDDKIIFKAKEQNISEKELAQKYSQKYLNHLKTFSVDTITKLEYVTKNLEYIESFLDKLYKRDNAYLIENSGLYFNVEKNLNNYGKISNQNLHDMHFDFDLNSKLQKYNKADFALWKNTSEGIKFDSKFGQGRPGWHTECVALIEKNFGDSQLDIHGGGVDLIFPHHENENIQYQALYQKDITKKWLRSGQINLNNEKMSKSLQNIISVDAFLENNSGNTLKFIFLMSSLTANINLNENLISDASNLDKKLTKLSFLAKVNNLEIKPCDVSKEMKFLFEFSFSKFMFEVNALLKNANKNDLEALNKLLFLFNTLGFSYDKLDFSSEIQTYKKWKAALELKDYKSADLLREDLLKKNLI</sequence>
<dbReference type="EMBL" id="CP107525">
    <property type="protein sequence ID" value="UZW64128.1"/>
    <property type="molecule type" value="Genomic_DNA"/>
</dbReference>
<evidence type="ECO:0000256" key="3">
    <source>
        <dbReference type="ARBA" id="ARBA00022741"/>
    </source>
</evidence>
<dbReference type="GO" id="GO:0004817">
    <property type="term" value="F:cysteine-tRNA ligase activity"/>
    <property type="evidence" value="ECO:0007669"/>
    <property type="project" value="TreeGrafter"/>
</dbReference>
<dbReference type="PRINTS" id="PR00983">
    <property type="entry name" value="TRNASYNTHCYS"/>
</dbReference>